<reference evidence="1" key="2">
    <citation type="submission" date="2020-11" db="EMBL/GenBank/DDBJ databases">
        <authorList>
            <person name="McCartney M.A."/>
            <person name="Auch B."/>
            <person name="Kono T."/>
            <person name="Mallez S."/>
            <person name="Becker A."/>
            <person name="Gohl D.M."/>
            <person name="Silverstein K.A.T."/>
            <person name="Koren S."/>
            <person name="Bechman K.B."/>
            <person name="Herman A."/>
            <person name="Abrahante J.E."/>
            <person name="Garbe J."/>
        </authorList>
    </citation>
    <scope>NUCLEOTIDE SEQUENCE</scope>
    <source>
        <strain evidence="1">Duluth1</strain>
        <tissue evidence="1">Whole animal</tissue>
    </source>
</reference>
<proteinExistence type="predicted"/>
<keyword evidence="2" id="KW-1185">Reference proteome</keyword>
<evidence type="ECO:0000313" key="2">
    <source>
        <dbReference type="Proteomes" id="UP000828390"/>
    </source>
</evidence>
<reference evidence="1" key="1">
    <citation type="journal article" date="2019" name="bioRxiv">
        <title>The Genome of the Zebra Mussel, Dreissena polymorpha: A Resource for Invasive Species Research.</title>
        <authorList>
            <person name="McCartney M.A."/>
            <person name="Auch B."/>
            <person name="Kono T."/>
            <person name="Mallez S."/>
            <person name="Zhang Y."/>
            <person name="Obille A."/>
            <person name="Becker A."/>
            <person name="Abrahante J.E."/>
            <person name="Garbe J."/>
            <person name="Badalamenti J.P."/>
            <person name="Herman A."/>
            <person name="Mangelson H."/>
            <person name="Liachko I."/>
            <person name="Sullivan S."/>
            <person name="Sone E.D."/>
            <person name="Koren S."/>
            <person name="Silverstein K.A.T."/>
            <person name="Beckman K.B."/>
            <person name="Gohl D.M."/>
        </authorList>
    </citation>
    <scope>NUCLEOTIDE SEQUENCE</scope>
    <source>
        <strain evidence="1">Duluth1</strain>
        <tissue evidence="1">Whole animal</tissue>
    </source>
</reference>
<name>A0A9D4J6L8_DREPO</name>
<sequence length="179" mass="20703">MLIHAPKATTLRRHMSILKRRRIRDGGQHEAFEQHQLSRLHYHEKMHKETSFKNMGAALSISTRTSEVQIRIATVTAPMVRLSEMWTLAFPTGPTRSSLSLSFFTAERPLALHVETVRKIKTFGHECPQTLLRISYRAHSKRISLKHDKSACWLTSMSNRLNKEELTYSIAETGRFYNV</sequence>
<dbReference type="EMBL" id="JAIWYP010000007">
    <property type="protein sequence ID" value="KAH3797508.1"/>
    <property type="molecule type" value="Genomic_DNA"/>
</dbReference>
<comment type="caution">
    <text evidence="1">The sequence shown here is derived from an EMBL/GenBank/DDBJ whole genome shotgun (WGS) entry which is preliminary data.</text>
</comment>
<organism evidence="1 2">
    <name type="scientific">Dreissena polymorpha</name>
    <name type="common">Zebra mussel</name>
    <name type="synonym">Mytilus polymorpha</name>
    <dbReference type="NCBI Taxonomy" id="45954"/>
    <lineage>
        <taxon>Eukaryota</taxon>
        <taxon>Metazoa</taxon>
        <taxon>Spiralia</taxon>
        <taxon>Lophotrochozoa</taxon>
        <taxon>Mollusca</taxon>
        <taxon>Bivalvia</taxon>
        <taxon>Autobranchia</taxon>
        <taxon>Heteroconchia</taxon>
        <taxon>Euheterodonta</taxon>
        <taxon>Imparidentia</taxon>
        <taxon>Neoheterodontei</taxon>
        <taxon>Myida</taxon>
        <taxon>Dreissenoidea</taxon>
        <taxon>Dreissenidae</taxon>
        <taxon>Dreissena</taxon>
    </lineage>
</organism>
<dbReference type="Proteomes" id="UP000828390">
    <property type="component" value="Unassembled WGS sequence"/>
</dbReference>
<accession>A0A9D4J6L8</accession>
<protein>
    <submittedName>
        <fullName evidence="1">Uncharacterized protein</fullName>
    </submittedName>
</protein>
<dbReference type="AlphaFoldDB" id="A0A9D4J6L8"/>
<evidence type="ECO:0000313" key="1">
    <source>
        <dbReference type="EMBL" id="KAH3797508.1"/>
    </source>
</evidence>
<gene>
    <name evidence="1" type="ORF">DPMN_151089</name>
</gene>